<dbReference type="InterPro" id="IPR009045">
    <property type="entry name" value="Zn_M74/Hedgehog-like"/>
</dbReference>
<dbReference type="CDD" id="cd14845">
    <property type="entry name" value="L-Ala-D-Glu_peptidase_like"/>
    <property type="match status" value="1"/>
</dbReference>
<protein>
    <submittedName>
        <fullName evidence="3">M15 family metallopeptidase</fullName>
    </submittedName>
</protein>
<proteinExistence type="predicted"/>
<feature type="domain" description="Copper amine oxidase-like N-terminal" evidence="1">
    <location>
        <begin position="172"/>
        <end position="215"/>
    </location>
</feature>
<dbReference type="InterPro" id="IPR012854">
    <property type="entry name" value="Cu_amine_oxidase-like_N"/>
</dbReference>
<dbReference type="InterPro" id="IPR036582">
    <property type="entry name" value="Mao_N_sf"/>
</dbReference>
<dbReference type="Gene3D" id="3.30.1380.10">
    <property type="match status" value="1"/>
</dbReference>
<comment type="caution">
    <text evidence="3">The sequence shown here is derived from an EMBL/GenBank/DDBJ whole genome shotgun (WGS) entry which is preliminary data.</text>
</comment>
<dbReference type="SUPFAM" id="SSF55166">
    <property type="entry name" value="Hedgehog/DD-peptidase"/>
    <property type="match status" value="1"/>
</dbReference>
<evidence type="ECO:0000313" key="3">
    <source>
        <dbReference type="EMBL" id="MFD1179192.1"/>
    </source>
</evidence>
<gene>
    <name evidence="3" type="ORF">ACFQ3W_23265</name>
</gene>
<reference evidence="4" key="1">
    <citation type="journal article" date="2019" name="Int. J. Syst. Evol. Microbiol.">
        <title>The Global Catalogue of Microorganisms (GCM) 10K type strain sequencing project: providing services to taxonomists for standard genome sequencing and annotation.</title>
        <authorList>
            <consortium name="The Broad Institute Genomics Platform"/>
            <consortium name="The Broad Institute Genome Sequencing Center for Infectious Disease"/>
            <person name="Wu L."/>
            <person name="Ma J."/>
        </authorList>
    </citation>
    <scope>NUCLEOTIDE SEQUENCE [LARGE SCALE GENOMIC DNA]</scope>
    <source>
        <strain evidence="4">CCUG 59189</strain>
    </source>
</reference>
<dbReference type="EMBL" id="JBHTLM010000026">
    <property type="protein sequence ID" value="MFD1179192.1"/>
    <property type="molecule type" value="Genomic_DNA"/>
</dbReference>
<evidence type="ECO:0000259" key="2">
    <source>
        <dbReference type="Pfam" id="PF13539"/>
    </source>
</evidence>
<evidence type="ECO:0000259" key="1">
    <source>
        <dbReference type="Pfam" id="PF07833"/>
    </source>
</evidence>
<sequence>MITLDYVKSKSASKLSGLHPVVLAATERLIERTYAQGVTIIITQGLRTVEEQNYLYALGRTKPGKIVTNARGGYSNHNFGVAIDFALLMPDGKVSWVVNDNWMKVVGIAKELGFEWGGSWKTFKDYPHFEMTFGLTTSQFRAGKQPSQAQISEAYKKINGEMEDVEKAKVYVNGEKIEDGFVLEGRVYVPLRAAGEAFGAKVNWDNDKKIASITK</sequence>
<dbReference type="SUPFAM" id="SSF55383">
    <property type="entry name" value="Copper amine oxidase, domain N"/>
    <property type="match status" value="1"/>
</dbReference>
<name>A0ABW3S3Y7_9BACL</name>
<dbReference type="Pfam" id="PF07833">
    <property type="entry name" value="Cu_amine_oxidN1"/>
    <property type="match status" value="1"/>
</dbReference>
<evidence type="ECO:0000313" key="4">
    <source>
        <dbReference type="Proteomes" id="UP001597262"/>
    </source>
</evidence>
<dbReference type="Pfam" id="PF13539">
    <property type="entry name" value="Peptidase_M15_4"/>
    <property type="match status" value="1"/>
</dbReference>
<organism evidence="3 4">
    <name type="scientific">Paenibacillus puldeungensis</name>
    <dbReference type="NCBI Taxonomy" id="696536"/>
    <lineage>
        <taxon>Bacteria</taxon>
        <taxon>Bacillati</taxon>
        <taxon>Bacillota</taxon>
        <taxon>Bacilli</taxon>
        <taxon>Bacillales</taxon>
        <taxon>Paenibacillaceae</taxon>
        <taxon>Paenibacillus</taxon>
    </lineage>
</organism>
<dbReference type="InterPro" id="IPR039561">
    <property type="entry name" value="Peptidase_M15C"/>
</dbReference>
<feature type="domain" description="Peptidase M15C" evidence="2">
    <location>
        <begin position="70"/>
        <end position="131"/>
    </location>
</feature>
<dbReference type="Proteomes" id="UP001597262">
    <property type="component" value="Unassembled WGS sequence"/>
</dbReference>
<accession>A0ABW3S3Y7</accession>
<dbReference type="RefSeq" id="WP_379321618.1">
    <property type="nucleotide sequence ID" value="NZ_JBHTLM010000026.1"/>
</dbReference>
<keyword evidence="4" id="KW-1185">Reference proteome</keyword>